<evidence type="ECO:0000313" key="14">
    <source>
        <dbReference type="EMBL" id="AEP36632.1"/>
    </source>
</evidence>
<dbReference type="InterPro" id="IPR039430">
    <property type="entry name" value="Thymidylate_kin-like_dom"/>
</dbReference>
<evidence type="ECO:0000256" key="3">
    <source>
        <dbReference type="ARBA" id="ARBA00017144"/>
    </source>
</evidence>
<evidence type="ECO:0000256" key="10">
    <source>
        <dbReference type="ARBA" id="ARBA00048743"/>
    </source>
</evidence>
<evidence type="ECO:0000256" key="12">
    <source>
        <dbReference type="HAMAP-Rule" id="MF_00165"/>
    </source>
</evidence>
<dbReference type="KEGG" id="tas:TASI_0863"/>
<dbReference type="GO" id="GO:0006233">
    <property type="term" value="P:dTDP biosynthetic process"/>
    <property type="evidence" value="ECO:0007669"/>
    <property type="project" value="InterPro"/>
</dbReference>
<keyword evidence="7 12" id="KW-0418">Kinase</keyword>
<dbReference type="HAMAP" id="MF_00165">
    <property type="entry name" value="Thymidylate_kinase"/>
    <property type="match status" value="1"/>
</dbReference>
<dbReference type="Gene3D" id="3.40.50.300">
    <property type="entry name" value="P-loop containing nucleotide triphosphate hydrolases"/>
    <property type="match status" value="1"/>
</dbReference>
<dbReference type="RefSeq" id="WP_014111528.1">
    <property type="nucleotide sequence ID" value="NC_016043.1"/>
</dbReference>
<dbReference type="Pfam" id="PF02223">
    <property type="entry name" value="Thymidylate_kin"/>
    <property type="match status" value="1"/>
</dbReference>
<comment type="similarity">
    <text evidence="1 12">Belongs to the thymidylate kinase family.</text>
</comment>
<organism evidence="14 15">
    <name type="scientific">Taylorella asinigenitalis (strain MCE3)</name>
    <dbReference type="NCBI Taxonomy" id="1008459"/>
    <lineage>
        <taxon>Bacteria</taxon>
        <taxon>Pseudomonadati</taxon>
        <taxon>Pseudomonadota</taxon>
        <taxon>Betaproteobacteria</taxon>
        <taxon>Burkholderiales</taxon>
        <taxon>Alcaligenaceae</taxon>
        <taxon>Taylorella</taxon>
    </lineage>
</organism>
<reference key="1">
    <citation type="submission" date="2011-09" db="EMBL/GenBank/DDBJ databases">
        <title>Genomic characterization of the Taylorella genus.</title>
        <authorList>
            <person name="Hebert L."/>
            <person name="Moumen B."/>
            <person name="Pons N."/>
            <person name="Duquesne F."/>
            <person name="Breuil M.-F."/>
            <person name="Goux D."/>
            <person name="Batto J.-M."/>
            <person name="Renault P."/>
            <person name="Laugier C."/>
            <person name="Petry S."/>
        </authorList>
    </citation>
    <scope>NUCLEOTIDE SEQUENCE</scope>
    <source>
        <strain>MCE3</strain>
    </source>
</reference>
<evidence type="ECO:0000256" key="8">
    <source>
        <dbReference type="ARBA" id="ARBA00022840"/>
    </source>
</evidence>
<dbReference type="CDD" id="cd01672">
    <property type="entry name" value="TMPK"/>
    <property type="match status" value="1"/>
</dbReference>
<proteinExistence type="inferred from homology"/>
<reference evidence="14 15" key="2">
    <citation type="journal article" date="2012" name="PLoS ONE">
        <title>Genomic characterization of the taylorella genus.</title>
        <authorList>
            <person name="Hebert L."/>
            <person name="Moumen B."/>
            <person name="Pons N."/>
            <person name="Duquesne F."/>
            <person name="Breuil M.F."/>
            <person name="Goux D."/>
            <person name="Batto J.M."/>
            <person name="Laugier C."/>
            <person name="Renault P."/>
            <person name="Petry S."/>
        </authorList>
    </citation>
    <scope>NUCLEOTIDE SEQUENCE [LARGE SCALE GENOMIC DNA]</scope>
    <source>
        <strain evidence="14 15">MCE3</strain>
    </source>
</reference>
<protein>
    <recommendedName>
        <fullName evidence="3 12">Thymidylate kinase</fullName>
        <ecNumber evidence="2 12">2.7.4.9</ecNumber>
    </recommendedName>
    <alternativeName>
        <fullName evidence="9 12">dTMP kinase</fullName>
    </alternativeName>
</protein>
<sequence>MKGYFITLEGIDGAGKSSHLDFIVEFFERLGREVVVTREPGGNSLSEALRTLLLTEHMNSLTEVLLMFASRSESVCSIIMPALAEGKIVISDRFTDSTLAYQGGGRNFSIDVINDLKNIVHPDLTPDLTLLFDVPLEVARDRLSKGRSADKFEALDGDFFNRVRKQYLSMANYEPNRFKVIDSSHPVTVVRRLVYQALMDFIGV</sequence>
<dbReference type="PROSITE" id="PS01331">
    <property type="entry name" value="THYMIDYLATE_KINASE"/>
    <property type="match status" value="1"/>
</dbReference>
<dbReference type="NCBIfam" id="TIGR00041">
    <property type="entry name" value="DTMP_kinase"/>
    <property type="match status" value="1"/>
</dbReference>
<keyword evidence="4 12" id="KW-0808">Transferase</keyword>
<evidence type="ECO:0000259" key="13">
    <source>
        <dbReference type="Pfam" id="PF02223"/>
    </source>
</evidence>
<dbReference type="PANTHER" id="PTHR10344:SF4">
    <property type="entry name" value="UMP-CMP KINASE 2, MITOCHONDRIAL"/>
    <property type="match status" value="1"/>
</dbReference>
<dbReference type="HOGENOM" id="CLU_049131_0_2_4"/>
<dbReference type="GO" id="GO:0006235">
    <property type="term" value="P:dTTP biosynthetic process"/>
    <property type="evidence" value="ECO:0007669"/>
    <property type="project" value="UniProtKB-UniRule"/>
</dbReference>
<dbReference type="GO" id="GO:0005524">
    <property type="term" value="F:ATP binding"/>
    <property type="evidence" value="ECO:0007669"/>
    <property type="project" value="UniProtKB-UniRule"/>
</dbReference>
<keyword evidence="6 12" id="KW-0547">Nucleotide-binding</keyword>
<dbReference type="InterPro" id="IPR018095">
    <property type="entry name" value="Thymidylate_kin_CS"/>
</dbReference>
<evidence type="ECO:0000256" key="4">
    <source>
        <dbReference type="ARBA" id="ARBA00022679"/>
    </source>
</evidence>
<dbReference type="AlphaFoldDB" id="G4Q9L6"/>
<dbReference type="PANTHER" id="PTHR10344">
    <property type="entry name" value="THYMIDYLATE KINASE"/>
    <property type="match status" value="1"/>
</dbReference>
<keyword evidence="8 12" id="KW-0067">ATP-binding</keyword>
<evidence type="ECO:0000256" key="9">
    <source>
        <dbReference type="ARBA" id="ARBA00029962"/>
    </source>
</evidence>
<keyword evidence="15" id="KW-1185">Reference proteome</keyword>
<dbReference type="GO" id="GO:0005829">
    <property type="term" value="C:cytosol"/>
    <property type="evidence" value="ECO:0007669"/>
    <property type="project" value="TreeGrafter"/>
</dbReference>
<gene>
    <name evidence="12" type="primary">tmk</name>
    <name evidence="14" type="ordered locus">TASI_0863</name>
</gene>
<evidence type="ECO:0000256" key="2">
    <source>
        <dbReference type="ARBA" id="ARBA00012980"/>
    </source>
</evidence>
<keyword evidence="5 12" id="KW-0545">Nucleotide biosynthesis</keyword>
<feature type="binding site" evidence="12">
    <location>
        <begin position="10"/>
        <end position="17"/>
    </location>
    <ligand>
        <name>ATP</name>
        <dbReference type="ChEBI" id="CHEBI:30616"/>
    </ligand>
</feature>
<feature type="domain" description="Thymidylate kinase-like" evidence="13">
    <location>
        <begin position="8"/>
        <end position="192"/>
    </location>
</feature>
<accession>G4Q9L6</accession>
<name>G4Q9L6_TAYAM</name>
<dbReference type="GO" id="GO:0006227">
    <property type="term" value="P:dUDP biosynthetic process"/>
    <property type="evidence" value="ECO:0007669"/>
    <property type="project" value="TreeGrafter"/>
</dbReference>
<evidence type="ECO:0000256" key="7">
    <source>
        <dbReference type="ARBA" id="ARBA00022777"/>
    </source>
</evidence>
<evidence type="ECO:0000256" key="11">
    <source>
        <dbReference type="ARBA" id="ARBA00057735"/>
    </source>
</evidence>
<dbReference type="GO" id="GO:0004798">
    <property type="term" value="F:dTMP kinase activity"/>
    <property type="evidence" value="ECO:0007669"/>
    <property type="project" value="UniProtKB-UniRule"/>
</dbReference>
<dbReference type="EC" id="2.7.4.9" evidence="2 12"/>
<dbReference type="STRING" id="1008459.TASI_0863"/>
<dbReference type="InterPro" id="IPR027417">
    <property type="entry name" value="P-loop_NTPase"/>
</dbReference>
<dbReference type="EMBL" id="CP003059">
    <property type="protein sequence ID" value="AEP36632.1"/>
    <property type="molecule type" value="Genomic_DNA"/>
</dbReference>
<comment type="function">
    <text evidence="11 12">Phosphorylation of dTMP to form dTDP in both de novo and salvage pathways of dTTP synthesis.</text>
</comment>
<dbReference type="eggNOG" id="COG0125">
    <property type="taxonomic scope" value="Bacteria"/>
</dbReference>
<evidence type="ECO:0000256" key="6">
    <source>
        <dbReference type="ARBA" id="ARBA00022741"/>
    </source>
</evidence>
<dbReference type="InterPro" id="IPR018094">
    <property type="entry name" value="Thymidylate_kinase"/>
</dbReference>
<dbReference type="OrthoDB" id="9774907at2"/>
<evidence type="ECO:0000313" key="15">
    <source>
        <dbReference type="Proteomes" id="UP000009284"/>
    </source>
</evidence>
<evidence type="ECO:0000256" key="5">
    <source>
        <dbReference type="ARBA" id="ARBA00022727"/>
    </source>
</evidence>
<evidence type="ECO:0000256" key="1">
    <source>
        <dbReference type="ARBA" id="ARBA00009776"/>
    </source>
</evidence>
<dbReference type="FunFam" id="3.40.50.300:FF:000225">
    <property type="entry name" value="Thymidylate kinase"/>
    <property type="match status" value="1"/>
</dbReference>
<dbReference type="Proteomes" id="UP000009284">
    <property type="component" value="Chromosome"/>
</dbReference>
<dbReference type="SUPFAM" id="SSF52540">
    <property type="entry name" value="P-loop containing nucleoside triphosphate hydrolases"/>
    <property type="match status" value="1"/>
</dbReference>
<comment type="catalytic activity">
    <reaction evidence="10 12">
        <text>dTMP + ATP = dTDP + ADP</text>
        <dbReference type="Rhea" id="RHEA:13517"/>
        <dbReference type="ChEBI" id="CHEBI:30616"/>
        <dbReference type="ChEBI" id="CHEBI:58369"/>
        <dbReference type="ChEBI" id="CHEBI:63528"/>
        <dbReference type="ChEBI" id="CHEBI:456216"/>
        <dbReference type="EC" id="2.7.4.9"/>
    </reaction>
</comment>